<dbReference type="EMBL" id="JANPWB010000003">
    <property type="protein sequence ID" value="KAJ1196394.1"/>
    <property type="molecule type" value="Genomic_DNA"/>
</dbReference>
<dbReference type="Proteomes" id="UP001066276">
    <property type="component" value="Chromosome 2_1"/>
</dbReference>
<feature type="compositionally biased region" description="Basic and acidic residues" evidence="1">
    <location>
        <begin position="38"/>
        <end position="48"/>
    </location>
</feature>
<evidence type="ECO:0000313" key="3">
    <source>
        <dbReference type="Proteomes" id="UP001066276"/>
    </source>
</evidence>
<reference evidence="2" key="1">
    <citation type="journal article" date="2022" name="bioRxiv">
        <title>Sequencing and chromosome-scale assembly of the giantPleurodeles waltlgenome.</title>
        <authorList>
            <person name="Brown T."/>
            <person name="Elewa A."/>
            <person name="Iarovenko S."/>
            <person name="Subramanian E."/>
            <person name="Araus A.J."/>
            <person name="Petzold A."/>
            <person name="Susuki M."/>
            <person name="Suzuki K.-i.T."/>
            <person name="Hayashi T."/>
            <person name="Toyoda A."/>
            <person name="Oliveira C."/>
            <person name="Osipova E."/>
            <person name="Leigh N.D."/>
            <person name="Simon A."/>
            <person name="Yun M.H."/>
        </authorList>
    </citation>
    <scope>NUCLEOTIDE SEQUENCE</scope>
    <source>
        <strain evidence="2">20211129_DDA</strain>
        <tissue evidence="2">Liver</tissue>
    </source>
</reference>
<evidence type="ECO:0000256" key="1">
    <source>
        <dbReference type="SAM" id="MobiDB-lite"/>
    </source>
</evidence>
<organism evidence="2 3">
    <name type="scientific">Pleurodeles waltl</name>
    <name type="common">Iberian ribbed newt</name>
    <dbReference type="NCBI Taxonomy" id="8319"/>
    <lineage>
        <taxon>Eukaryota</taxon>
        <taxon>Metazoa</taxon>
        <taxon>Chordata</taxon>
        <taxon>Craniata</taxon>
        <taxon>Vertebrata</taxon>
        <taxon>Euteleostomi</taxon>
        <taxon>Amphibia</taxon>
        <taxon>Batrachia</taxon>
        <taxon>Caudata</taxon>
        <taxon>Salamandroidea</taxon>
        <taxon>Salamandridae</taxon>
        <taxon>Pleurodelinae</taxon>
        <taxon>Pleurodeles</taxon>
    </lineage>
</organism>
<comment type="caution">
    <text evidence="2">The sequence shown here is derived from an EMBL/GenBank/DDBJ whole genome shotgun (WGS) entry which is preliminary data.</text>
</comment>
<keyword evidence="3" id="KW-1185">Reference proteome</keyword>
<proteinExistence type="predicted"/>
<feature type="region of interest" description="Disordered" evidence="1">
    <location>
        <begin position="1"/>
        <end position="70"/>
    </location>
</feature>
<protein>
    <submittedName>
        <fullName evidence="2">Uncharacterized protein</fullName>
    </submittedName>
</protein>
<accession>A0AAV7V720</accession>
<dbReference type="AlphaFoldDB" id="A0AAV7V720"/>
<gene>
    <name evidence="2" type="ORF">NDU88_000265</name>
</gene>
<sequence>MQGRGFAARRRPRPPSGPQEVGSGRSNPKPRGSQDASAPHEHPTDLRGGHTGPKLLPARSGARRQVERLS</sequence>
<evidence type="ECO:0000313" key="2">
    <source>
        <dbReference type="EMBL" id="KAJ1196394.1"/>
    </source>
</evidence>
<name>A0AAV7V720_PLEWA</name>